<dbReference type="InterPro" id="IPR036855">
    <property type="entry name" value="Znf_CCCH_sf"/>
</dbReference>
<dbReference type="PROSITE" id="PS50103">
    <property type="entry name" value="ZF_C3H1"/>
    <property type="match status" value="3"/>
</dbReference>
<dbReference type="SMART" id="SM00356">
    <property type="entry name" value="ZnF_C3H1"/>
    <property type="match status" value="3"/>
</dbReference>
<evidence type="ECO:0000256" key="4">
    <source>
        <dbReference type="ARBA" id="ARBA00022737"/>
    </source>
</evidence>
<feature type="zinc finger region" description="C3H1-type" evidence="8">
    <location>
        <begin position="112"/>
        <end position="139"/>
    </location>
</feature>
<sequence length="903" mass="99621">MAASAPLDAQHGQSIPGIPSLPGKRFLLVLWSLMSGSHLWYMEEEANYDDDEPEPENGDNEDEKPQAQPKAAGAAKKRRRGKGKAKAQSPKEQEERKVVADTIGRSILTAKMKKTKMCEFHKEGRCKYGADCAFAHTESELQQAPDLRKTRLCRAFLQGKCNDSDCKFAHGEEELRASNICFKTALCTWFEKGNCQSGAQCRFAHGVEELRDDPDAKAAVEQARKRLAGRRRGSSGESFWAQAGMSEPSRKRKAEAEPAEDLGLGGLYDFLPPPDPENDKATAAKARKAEQLSTRPKLPPVDRSRVIFLDVDGVLLPAGSVEMIFIDGVMLPVRAAKEADFNRTALSNLRAIVQQTGASIVLSSEWRRKEEMRDNIRRTLQAQDIPGIQDSTPIFQPSAELVKQRLDQAIIWAERRAREIGSWLKQHKDVKAWVAIDDIDFSWADSVKVSGTPLMKHRSVLTNPKYCITEKDAEEAVRILLNPPVIAPGEEADAIAAARYLTEEALAKCAGAGLMYDGDVLRAQARAPRTSAPINEHGLSPPFAIAVIRPLRHPWVTPFAIYRSSRFKFETGLNMSSLKEARQQMKGKNRIIPGQLEQGRKIRAAAAMLGTPREHHAKSEEWQVLGGKAGGAHAEMMINTDGSRILKPLDQGARCSSEIAAYRSLACSPLAPFLCGFHGTRKVEGAEYMELNSAYFGMTGPTATLDIKIGKKTWEDQADPAKIAKESKKFDEIYSASSAMDGFRVAGMKAGDLVLNSTNLKARFSLKTKEFGDWLLPAFLASAPGFGPLPEGMAGLCRPDSRGCEVDMRAAAEILGKLKAISTAAEQGFGGTLRAASLLLTREMRHGGRWQVHLIDLAHYTETAEKRDDNFCDGLQNLIRTWEDWCAVDVPQSWYTVCCITRK</sequence>
<keyword evidence="12" id="KW-1185">Reference proteome</keyword>
<keyword evidence="6" id="KW-0418">Kinase</keyword>
<feature type="compositionally biased region" description="Basic residues" evidence="9">
    <location>
        <begin position="75"/>
        <end position="85"/>
    </location>
</feature>
<evidence type="ECO:0000259" key="10">
    <source>
        <dbReference type="PROSITE" id="PS50103"/>
    </source>
</evidence>
<feature type="region of interest" description="Disordered" evidence="9">
    <location>
        <begin position="44"/>
        <end position="98"/>
    </location>
</feature>
<dbReference type="PANTHER" id="PTHR12547:SF18">
    <property type="entry name" value="PROTEIN TIS11"/>
    <property type="match status" value="1"/>
</dbReference>
<dbReference type="InterPro" id="IPR038286">
    <property type="entry name" value="IPK_sf"/>
</dbReference>
<dbReference type="Gene3D" id="3.30.470.160">
    <property type="entry name" value="Inositol polyphosphate kinase"/>
    <property type="match status" value="1"/>
</dbReference>
<dbReference type="InterPro" id="IPR000571">
    <property type="entry name" value="Znf_CCCH"/>
</dbReference>
<evidence type="ECO:0000256" key="2">
    <source>
        <dbReference type="ARBA" id="ARBA00022679"/>
    </source>
</evidence>
<evidence type="ECO:0000256" key="6">
    <source>
        <dbReference type="ARBA" id="ARBA00022777"/>
    </source>
</evidence>
<dbReference type="InterPro" id="IPR045877">
    <property type="entry name" value="ZFP36-like"/>
</dbReference>
<gene>
    <name evidence="11" type="primary">ZFP36</name>
    <name evidence="11" type="ORF">AK812_SmicGene9050</name>
</gene>
<comment type="similarity">
    <text evidence="1">Belongs to the inositol phosphokinase (IPK) family.</text>
</comment>
<keyword evidence="3 8" id="KW-0479">Metal-binding</keyword>
<dbReference type="EMBL" id="LSRX01000136">
    <property type="protein sequence ID" value="OLQ07523.1"/>
    <property type="molecule type" value="Genomic_DNA"/>
</dbReference>
<reference evidence="11 12" key="1">
    <citation type="submission" date="2016-02" db="EMBL/GenBank/DDBJ databases">
        <title>Genome analysis of coral dinoflagellate symbionts highlights evolutionary adaptations to a symbiotic lifestyle.</title>
        <authorList>
            <person name="Aranda M."/>
            <person name="Li Y."/>
            <person name="Liew Y.J."/>
            <person name="Baumgarten S."/>
            <person name="Simakov O."/>
            <person name="Wilson M."/>
            <person name="Piel J."/>
            <person name="Ashoor H."/>
            <person name="Bougouffa S."/>
            <person name="Bajic V.B."/>
            <person name="Ryu T."/>
            <person name="Ravasi T."/>
            <person name="Bayer T."/>
            <person name="Micklem G."/>
            <person name="Kim H."/>
            <person name="Bhak J."/>
            <person name="Lajeunesse T.C."/>
            <person name="Voolstra C.R."/>
        </authorList>
    </citation>
    <scope>NUCLEOTIDE SEQUENCE [LARGE SCALE GENOMIC DNA]</scope>
    <source>
        <strain evidence="11 12">CCMP2467</strain>
    </source>
</reference>
<feature type="domain" description="C3H1-type" evidence="10">
    <location>
        <begin position="182"/>
        <end position="208"/>
    </location>
</feature>
<dbReference type="SUPFAM" id="SSF56104">
    <property type="entry name" value="SAICAR synthase-like"/>
    <property type="match status" value="1"/>
</dbReference>
<evidence type="ECO:0000256" key="5">
    <source>
        <dbReference type="ARBA" id="ARBA00022771"/>
    </source>
</evidence>
<dbReference type="InterPro" id="IPR005522">
    <property type="entry name" value="IPK"/>
</dbReference>
<accession>A0A1Q9EJ96</accession>
<evidence type="ECO:0000256" key="9">
    <source>
        <dbReference type="SAM" id="MobiDB-lite"/>
    </source>
</evidence>
<dbReference type="Proteomes" id="UP000186817">
    <property type="component" value="Unassembled WGS sequence"/>
</dbReference>
<feature type="domain" description="C3H1-type" evidence="10">
    <location>
        <begin position="147"/>
        <end position="173"/>
    </location>
</feature>
<feature type="compositionally biased region" description="Basic and acidic residues" evidence="9">
    <location>
        <begin position="89"/>
        <end position="98"/>
    </location>
</feature>
<dbReference type="Gene3D" id="4.10.1000.10">
    <property type="entry name" value="Zinc finger, CCCH-type"/>
    <property type="match status" value="3"/>
</dbReference>
<evidence type="ECO:0000256" key="1">
    <source>
        <dbReference type="ARBA" id="ARBA00007374"/>
    </source>
</evidence>
<evidence type="ECO:0000256" key="8">
    <source>
        <dbReference type="PROSITE-ProRule" id="PRU00723"/>
    </source>
</evidence>
<dbReference type="GO" id="GO:0003729">
    <property type="term" value="F:mRNA binding"/>
    <property type="evidence" value="ECO:0007669"/>
    <property type="project" value="InterPro"/>
</dbReference>
<feature type="domain" description="C3H1-type" evidence="10">
    <location>
        <begin position="112"/>
        <end position="139"/>
    </location>
</feature>
<keyword evidence="7 8" id="KW-0862">Zinc</keyword>
<feature type="compositionally biased region" description="Basic and acidic residues" evidence="9">
    <location>
        <begin position="277"/>
        <end position="290"/>
    </location>
</feature>
<name>A0A1Q9EJ96_SYMMI</name>
<feature type="compositionally biased region" description="Acidic residues" evidence="9">
    <location>
        <begin position="44"/>
        <end position="62"/>
    </location>
</feature>
<keyword evidence="2" id="KW-0808">Transferase</keyword>
<dbReference type="Pfam" id="PF18143">
    <property type="entry name" value="HAD_SAK_2"/>
    <property type="match status" value="1"/>
</dbReference>
<evidence type="ECO:0000256" key="3">
    <source>
        <dbReference type="ARBA" id="ARBA00022723"/>
    </source>
</evidence>
<feature type="region of interest" description="Disordered" evidence="9">
    <location>
        <begin position="225"/>
        <end position="258"/>
    </location>
</feature>
<dbReference type="GO" id="GO:0008270">
    <property type="term" value="F:zinc ion binding"/>
    <property type="evidence" value="ECO:0007669"/>
    <property type="project" value="UniProtKB-KW"/>
</dbReference>
<evidence type="ECO:0000256" key="7">
    <source>
        <dbReference type="ARBA" id="ARBA00022833"/>
    </source>
</evidence>
<dbReference type="Pfam" id="PF00642">
    <property type="entry name" value="zf-CCCH"/>
    <property type="match status" value="3"/>
</dbReference>
<dbReference type="SUPFAM" id="SSF90229">
    <property type="entry name" value="CCCH zinc finger"/>
    <property type="match status" value="3"/>
</dbReference>
<feature type="zinc finger region" description="C3H1-type" evidence="8">
    <location>
        <begin position="147"/>
        <end position="173"/>
    </location>
</feature>
<feature type="region of interest" description="Disordered" evidence="9">
    <location>
        <begin position="273"/>
        <end position="296"/>
    </location>
</feature>
<protein>
    <submittedName>
        <fullName evidence="11">Tristetraprolin</fullName>
    </submittedName>
</protein>
<dbReference type="GO" id="GO:0032958">
    <property type="term" value="P:inositol phosphate biosynthetic process"/>
    <property type="evidence" value="ECO:0007669"/>
    <property type="project" value="InterPro"/>
</dbReference>
<dbReference type="Pfam" id="PF03770">
    <property type="entry name" value="IPK"/>
    <property type="match status" value="1"/>
</dbReference>
<feature type="zinc finger region" description="C3H1-type" evidence="8">
    <location>
        <begin position="182"/>
        <end position="208"/>
    </location>
</feature>
<dbReference type="AlphaFoldDB" id="A0A1Q9EJ96"/>
<dbReference type="PANTHER" id="PTHR12547">
    <property type="entry name" value="CCCH ZINC FINGER/TIS11-RELATED"/>
    <property type="match status" value="1"/>
</dbReference>
<comment type="caution">
    <text evidence="11">The sequence shown here is derived from an EMBL/GenBank/DDBJ whole genome shotgun (WGS) entry which is preliminary data.</text>
</comment>
<evidence type="ECO:0000313" key="11">
    <source>
        <dbReference type="EMBL" id="OLQ07523.1"/>
    </source>
</evidence>
<dbReference type="GO" id="GO:0016301">
    <property type="term" value="F:kinase activity"/>
    <property type="evidence" value="ECO:0007669"/>
    <property type="project" value="UniProtKB-KW"/>
</dbReference>
<keyword evidence="4" id="KW-0677">Repeat</keyword>
<organism evidence="11 12">
    <name type="scientific">Symbiodinium microadriaticum</name>
    <name type="common">Dinoflagellate</name>
    <name type="synonym">Zooxanthella microadriatica</name>
    <dbReference type="NCBI Taxonomy" id="2951"/>
    <lineage>
        <taxon>Eukaryota</taxon>
        <taxon>Sar</taxon>
        <taxon>Alveolata</taxon>
        <taxon>Dinophyceae</taxon>
        <taxon>Suessiales</taxon>
        <taxon>Symbiodiniaceae</taxon>
        <taxon>Symbiodinium</taxon>
    </lineage>
</organism>
<keyword evidence="5 8" id="KW-0863">Zinc-finger</keyword>
<dbReference type="OrthoDB" id="410307at2759"/>
<evidence type="ECO:0000313" key="12">
    <source>
        <dbReference type="Proteomes" id="UP000186817"/>
    </source>
</evidence>
<proteinExistence type="inferred from homology"/>